<comment type="catalytic activity">
    <reaction evidence="16">
        <text>L-lysyl-L-lysine(out) = L-lysyl-L-lysine(in)</text>
        <dbReference type="Rhea" id="RHEA:79403"/>
        <dbReference type="ChEBI" id="CHEBI:229956"/>
    </reaction>
</comment>
<organism evidence="27 28">
    <name type="scientific">Desulfosalsimonas propionicica</name>
    <dbReference type="NCBI Taxonomy" id="332175"/>
    <lineage>
        <taxon>Bacteria</taxon>
        <taxon>Pseudomonadati</taxon>
        <taxon>Thermodesulfobacteriota</taxon>
        <taxon>Desulfobacteria</taxon>
        <taxon>Desulfobacterales</taxon>
        <taxon>Desulfosalsimonadaceae</taxon>
        <taxon>Desulfosalsimonas</taxon>
    </lineage>
</organism>
<feature type="transmembrane region" description="Helical" evidence="25">
    <location>
        <begin position="141"/>
        <end position="168"/>
    </location>
</feature>
<evidence type="ECO:0000313" key="28">
    <source>
        <dbReference type="Proteomes" id="UP000525298"/>
    </source>
</evidence>
<feature type="transmembrane region" description="Helical" evidence="25">
    <location>
        <begin position="333"/>
        <end position="356"/>
    </location>
</feature>
<evidence type="ECO:0000256" key="4">
    <source>
        <dbReference type="ARBA" id="ARBA00022692"/>
    </source>
</evidence>
<evidence type="ECO:0000256" key="9">
    <source>
        <dbReference type="ARBA" id="ARBA00044878"/>
    </source>
</evidence>
<feature type="transmembrane region" description="Helical" evidence="25">
    <location>
        <begin position="81"/>
        <end position="103"/>
    </location>
</feature>
<evidence type="ECO:0000256" key="11">
    <source>
        <dbReference type="ARBA" id="ARBA00044884"/>
    </source>
</evidence>
<sequence>MTIPGRKAWIKTALGYRWAIFGVLSVIYFLACLHRISPTVIARDLVLEFGADATALGVMASAYFYLYAAVQPPVGMLSDTLGPRAVVTVFAIIACIGVILFGLAPGMGVATAGRALVGIGVGGVFIPGLKIFSRWFKRSEFTAITGVFLAFGNAGNLSASLPLTWLVVLLGWRTSFYAIGVITLVMAALAWVILCDKPEDKGWAPIAPEPGPAADDAFDIPAKAGALTRLKRVTAHPGFWMVTLSYFFFGGPALTFQGLWAVPYLTDVHGFTRMTAGAMLMFLPGGFIIGAPVIGFLADRVAAGRKRVITTTLVLGLGCWAVFLVFAGKPPGWMIPVLFLTMGICGGGTLSLYFAVTKELFPAWLTGTAIGLMNPAAFLGTALFQPFSGYLMDRVGAVGPAYPVEGYFHVFIANFVLMAVGLAVVTPLAVPEIKRS</sequence>
<evidence type="ECO:0000256" key="2">
    <source>
        <dbReference type="ARBA" id="ARBA00008335"/>
    </source>
</evidence>
<evidence type="ECO:0000256" key="20">
    <source>
        <dbReference type="ARBA" id="ARBA00044924"/>
    </source>
</evidence>
<evidence type="ECO:0000256" key="23">
    <source>
        <dbReference type="ARBA" id="ARBA00045709"/>
    </source>
</evidence>
<comment type="caution">
    <text evidence="27">The sequence shown here is derived from an EMBL/GenBank/DDBJ whole genome shotgun (WGS) entry which is preliminary data.</text>
</comment>
<keyword evidence="4 25" id="KW-0812">Transmembrane</keyword>
<keyword evidence="3" id="KW-0813">Transport</keyword>
<feature type="domain" description="Major facilitator superfamily (MFS) profile" evidence="26">
    <location>
        <begin position="20"/>
        <end position="430"/>
    </location>
</feature>
<evidence type="ECO:0000256" key="15">
    <source>
        <dbReference type="ARBA" id="ARBA00044899"/>
    </source>
</evidence>
<evidence type="ECO:0000256" key="16">
    <source>
        <dbReference type="ARBA" id="ARBA00044900"/>
    </source>
</evidence>
<keyword evidence="7" id="KW-0458">Lysosome</keyword>
<evidence type="ECO:0000256" key="19">
    <source>
        <dbReference type="ARBA" id="ARBA00044919"/>
    </source>
</evidence>
<feature type="transmembrane region" description="Helical" evidence="25">
    <location>
        <begin position="308"/>
        <end position="327"/>
    </location>
</feature>
<comment type="catalytic activity">
    <reaction evidence="8">
        <text>L-lysyl-L-alanine(out) = L-lysyl-L-alanine(in)</text>
        <dbReference type="Rhea" id="RHEA:79399"/>
        <dbReference type="ChEBI" id="CHEBI:229954"/>
    </reaction>
</comment>
<dbReference type="EMBL" id="JACDUS010000003">
    <property type="protein sequence ID" value="MBA2881094.1"/>
    <property type="molecule type" value="Genomic_DNA"/>
</dbReference>
<comment type="catalytic activity">
    <reaction evidence="11">
        <text>L-alpha-aminoacyl-L-histidine(out) = L-alpha-aminoacyl-L-histidine(in)</text>
        <dbReference type="Rhea" id="RHEA:79375"/>
        <dbReference type="ChEBI" id="CHEBI:229967"/>
    </reaction>
</comment>
<comment type="catalytic activity">
    <reaction evidence="14">
        <text>L-aspartyl-L-lysine(out) = L-aspartyl-L-lysine(in)</text>
        <dbReference type="Rhea" id="RHEA:79411"/>
        <dbReference type="ChEBI" id="CHEBI:229953"/>
    </reaction>
</comment>
<keyword evidence="28" id="KW-1185">Reference proteome</keyword>
<protein>
    <recommendedName>
        <fullName evidence="21">Lysosomal dipeptide transporter MFSD1</fullName>
    </recommendedName>
    <alternativeName>
        <fullName evidence="22">Major facilitator superfamily domain-containing protein 1</fullName>
    </alternativeName>
</protein>
<dbReference type="AlphaFoldDB" id="A0A7W0C8N9"/>
<evidence type="ECO:0000313" key="27">
    <source>
        <dbReference type="EMBL" id="MBA2881094.1"/>
    </source>
</evidence>
<evidence type="ECO:0000256" key="25">
    <source>
        <dbReference type="SAM" id="Phobius"/>
    </source>
</evidence>
<comment type="catalytic activity">
    <reaction evidence="9">
        <text>L-histidyl-glycine(out) = L-histidyl-glycine(in)</text>
        <dbReference type="Rhea" id="RHEA:79395"/>
        <dbReference type="ChEBI" id="CHEBI:229957"/>
    </reaction>
</comment>
<evidence type="ECO:0000256" key="1">
    <source>
        <dbReference type="ARBA" id="ARBA00004155"/>
    </source>
</evidence>
<evidence type="ECO:0000256" key="22">
    <source>
        <dbReference type="ARBA" id="ARBA00045018"/>
    </source>
</evidence>
<evidence type="ECO:0000256" key="7">
    <source>
        <dbReference type="ARBA" id="ARBA00023228"/>
    </source>
</evidence>
<dbReference type="InterPro" id="IPR011701">
    <property type="entry name" value="MFS"/>
</dbReference>
<name>A0A7W0C8N9_9BACT</name>
<evidence type="ECO:0000256" key="13">
    <source>
        <dbReference type="ARBA" id="ARBA00044893"/>
    </source>
</evidence>
<evidence type="ECO:0000256" key="14">
    <source>
        <dbReference type="ARBA" id="ARBA00044898"/>
    </source>
</evidence>
<feature type="transmembrane region" description="Helical" evidence="25">
    <location>
        <begin position="174"/>
        <end position="194"/>
    </location>
</feature>
<comment type="catalytic activity">
    <reaction evidence="10">
        <text>L-alpha-aminoacyl-L-arginine(out) = L-alpha-aminoacyl-L-arginine(in)</text>
        <dbReference type="Rhea" id="RHEA:79367"/>
        <dbReference type="ChEBI" id="CHEBI:229968"/>
    </reaction>
</comment>
<feature type="transmembrane region" description="Helical" evidence="25">
    <location>
        <begin position="16"/>
        <end position="37"/>
    </location>
</feature>
<accession>A0A7W0C8N9</accession>
<dbReference type="InterPro" id="IPR000849">
    <property type="entry name" value="Sugar_P_transporter"/>
</dbReference>
<evidence type="ECO:0000259" key="26">
    <source>
        <dbReference type="PROSITE" id="PS50850"/>
    </source>
</evidence>
<dbReference type="Proteomes" id="UP000525298">
    <property type="component" value="Unassembled WGS sequence"/>
</dbReference>
<comment type="catalytic activity">
    <reaction evidence="12">
        <text>L-lysyl-L-alpha-amino acid(out) = L-lysyl-L-alpha-amino acid(in)</text>
        <dbReference type="Rhea" id="RHEA:79387"/>
        <dbReference type="ChEBI" id="CHEBI:229965"/>
    </reaction>
</comment>
<evidence type="ECO:0000256" key="17">
    <source>
        <dbReference type="ARBA" id="ARBA00044903"/>
    </source>
</evidence>
<keyword evidence="5 25" id="KW-1133">Transmembrane helix</keyword>
<comment type="catalytic activity">
    <reaction evidence="18">
        <text>L-histidyl-L-alpha-amino acid(out) = L-histidyl-L-alpha-amino acid(in)</text>
        <dbReference type="Rhea" id="RHEA:79379"/>
        <dbReference type="ChEBI" id="CHEBI:229964"/>
    </reaction>
</comment>
<evidence type="ECO:0000256" key="24">
    <source>
        <dbReference type="ARBA" id="ARBA00046376"/>
    </source>
</evidence>
<feature type="transmembrane region" description="Helical" evidence="25">
    <location>
        <begin position="239"/>
        <end position="262"/>
    </location>
</feature>
<comment type="function">
    <text evidence="23">Lysosomal dipeptide uniporter that selectively exports lysine, arginine or histidine-containing dipeptides with a net positive charge from the lysosome lumen into the cytosol. Could play a role in a specific type of protein O-glycosylation indirectly regulating macrophages migration and tissue invasion. Also essential for liver homeostasis.</text>
</comment>
<dbReference type="Pfam" id="PF07690">
    <property type="entry name" value="MFS_1"/>
    <property type="match status" value="1"/>
</dbReference>
<dbReference type="PIRSF" id="PIRSF002808">
    <property type="entry name" value="Hexose_phosphate_transp"/>
    <property type="match status" value="1"/>
</dbReference>
<feature type="transmembrane region" description="Helical" evidence="25">
    <location>
        <begin position="49"/>
        <end position="69"/>
    </location>
</feature>
<dbReference type="GO" id="GO:0005765">
    <property type="term" value="C:lysosomal membrane"/>
    <property type="evidence" value="ECO:0007669"/>
    <property type="project" value="UniProtKB-SubCell"/>
</dbReference>
<dbReference type="PANTHER" id="PTHR23512:SF3">
    <property type="entry name" value="MAJOR FACILITATOR SUPERFAMILY DOMAIN-CONTAINING PROTEIN 1"/>
    <property type="match status" value="1"/>
</dbReference>
<feature type="transmembrane region" description="Helical" evidence="25">
    <location>
        <begin position="407"/>
        <end position="430"/>
    </location>
</feature>
<reference evidence="27 28" key="1">
    <citation type="submission" date="2020-07" db="EMBL/GenBank/DDBJ databases">
        <title>Genomic Encyclopedia of Type Strains, Phase IV (KMG-IV): sequencing the most valuable type-strain genomes for metagenomic binning, comparative biology and taxonomic classification.</title>
        <authorList>
            <person name="Goeker M."/>
        </authorList>
    </citation>
    <scope>NUCLEOTIDE SEQUENCE [LARGE SCALE GENOMIC DNA]</scope>
    <source>
        <strain evidence="27 28">DSM 17721</strain>
    </source>
</reference>
<comment type="catalytic activity">
    <reaction evidence="17">
        <text>L-arginyl-glycine(out) = L-arginyl-glycine(in)</text>
        <dbReference type="Rhea" id="RHEA:79391"/>
        <dbReference type="ChEBI" id="CHEBI:229955"/>
    </reaction>
</comment>
<proteinExistence type="inferred from homology"/>
<dbReference type="InterPro" id="IPR036259">
    <property type="entry name" value="MFS_trans_sf"/>
</dbReference>
<evidence type="ECO:0000256" key="8">
    <source>
        <dbReference type="ARBA" id="ARBA00044876"/>
    </source>
</evidence>
<comment type="subcellular location">
    <subcellularLocation>
        <location evidence="1">Lysosome membrane</location>
        <topology evidence="1">Multi-pass membrane protein</topology>
    </subcellularLocation>
</comment>
<evidence type="ECO:0000256" key="12">
    <source>
        <dbReference type="ARBA" id="ARBA00044891"/>
    </source>
</evidence>
<evidence type="ECO:0000256" key="10">
    <source>
        <dbReference type="ARBA" id="ARBA00044881"/>
    </source>
</evidence>
<comment type="catalytic activity">
    <reaction evidence="15">
        <text>L-arginyl-L-alpha-amino acid(out) = L-arginyl-L-alpha-amino acid(in)</text>
        <dbReference type="Rhea" id="RHEA:79371"/>
        <dbReference type="ChEBI" id="CHEBI:84315"/>
    </reaction>
</comment>
<comment type="catalytic activity">
    <reaction evidence="20">
        <text>L-lysyl-glycine(out) = L-lysyl-glycine(in)</text>
        <dbReference type="Rhea" id="RHEA:79407"/>
        <dbReference type="ChEBI" id="CHEBI:191202"/>
    </reaction>
</comment>
<evidence type="ECO:0000256" key="6">
    <source>
        <dbReference type="ARBA" id="ARBA00023136"/>
    </source>
</evidence>
<comment type="catalytic activity">
    <reaction evidence="19">
        <text>L-alanyl-L-lysine(out) = L-alanyl-L-lysine(in)</text>
        <dbReference type="Rhea" id="RHEA:79415"/>
        <dbReference type="ChEBI" id="CHEBI:192470"/>
    </reaction>
</comment>
<feature type="transmembrane region" description="Helical" evidence="25">
    <location>
        <begin position="274"/>
        <end position="296"/>
    </location>
</feature>
<evidence type="ECO:0000256" key="18">
    <source>
        <dbReference type="ARBA" id="ARBA00044912"/>
    </source>
</evidence>
<comment type="similarity">
    <text evidence="2">Belongs to the major facilitator superfamily.</text>
</comment>
<dbReference type="InterPro" id="IPR020846">
    <property type="entry name" value="MFS_dom"/>
</dbReference>
<evidence type="ECO:0000256" key="21">
    <source>
        <dbReference type="ARBA" id="ARBA00044985"/>
    </source>
</evidence>
<evidence type="ECO:0000256" key="5">
    <source>
        <dbReference type="ARBA" id="ARBA00022989"/>
    </source>
</evidence>
<gene>
    <name evidence="27" type="ORF">HNR65_001420</name>
</gene>
<keyword evidence="6 25" id="KW-0472">Membrane</keyword>
<evidence type="ECO:0000256" key="3">
    <source>
        <dbReference type="ARBA" id="ARBA00022448"/>
    </source>
</evidence>
<comment type="subunit">
    <text evidence="24">Homodimer. Interacts with lysosomal protein GLMP (via lumenal domain); the interaction starts while both proteins are still in the endoplasmic reticulum and is required for stabilization of MFSD1 in lysosomes but has no direct effect on its targeting to lysosomes or transporter activity.</text>
</comment>
<dbReference type="PROSITE" id="PS50850">
    <property type="entry name" value="MFS"/>
    <property type="match status" value="1"/>
</dbReference>
<dbReference type="RefSeq" id="WP_181550749.1">
    <property type="nucleotide sequence ID" value="NZ_JACDUS010000003.1"/>
</dbReference>
<dbReference type="SUPFAM" id="SSF103473">
    <property type="entry name" value="MFS general substrate transporter"/>
    <property type="match status" value="1"/>
</dbReference>
<dbReference type="Gene3D" id="1.20.1250.20">
    <property type="entry name" value="MFS general substrate transporter like domains"/>
    <property type="match status" value="2"/>
</dbReference>
<dbReference type="GO" id="GO:0022857">
    <property type="term" value="F:transmembrane transporter activity"/>
    <property type="evidence" value="ECO:0007669"/>
    <property type="project" value="InterPro"/>
</dbReference>
<dbReference type="InterPro" id="IPR052187">
    <property type="entry name" value="MFSD1"/>
</dbReference>
<feature type="transmembrane region" description="Helical" evidence="25">
    <location>
        <begin position="363"/>
        <end position="387"/>
    </location>
</feature>
<comment type="catalytic activity">
    <reaction evidence="13">
        <text>L-alpha-aminoacyl-L-lysine(out) = L-alpha-aminoacyl-L-lysine(in)</text>
        <dbReference type="Rhea" id="RHEA:79383"/>
        <dbReference type="ChEBI" id="CHEBI:229966"/>
    </reaction>
</comment>
<dbReference type="PANTHER" id="PTHR23512">
    <property type="entry name" value="MAJOR FACILITATOR SUPERFAMILY DOMAIN-CONTAINING PROTEIN 1"/>
    <property type="match status" value="1"/>
</dbReference>
<feature type="transmembrane region" description="Helical" evidence="25">
    <location>
        <begin position="109"/>
        <end position="129"/>
    </location>
</feature>